<feature type="region of interest" description="Disordered" evidence="1">
    <location>
        <begin position="1"/>
        <end position="190"/>
    </location>
</feature>
<feature type="compositionally biased region" description="Basic and acidic residues" evidence="1">
    <location>
        <begin position="32"/>
        <end position="43"/>
    </location>
</feature>
<reference evidence="2" key="1">
    <citation type="submission" date="2020-02" db="EMBL/GenBank/DDBJ databases">
        <authorList>
            <person name="Palmer J.M."/>
        </authorList>
    </citation>
    <scope>NUCLEOTIDE SEQUENCE</scope>
    <source>
        <strain evidence="2">EPUS1.4</strain>
        <tissue evidence="2">Thallus</tissue>
    </source>
</reference>
<feature type="compositionally biased region" description="Low complexity" evidence="1">
    <location>
        <begin position="395"/>
        <end position="410"/>
    </location>
</feature>
<feature type="compositionally biased region" description="Low complexity" evidence="1">
    <location>
        <begin position="375"/>
        <end position="388"/>
    </location>
</feature>
<feature type="compositionally biased region" description="Basic and acidic residues" evidence="1">
    <location>
        <begin position="138"/>
        <end position="155"/>
    </location>
</feature>
<feature type="compositionally biased region" description="Basic and acidic residues" evidence="1">
    <location>
        <begin position="86"/>
        <end position="114"/>
    </location>
</feature>
<protein>
    <submittedName>
        <fullName evidence="2">Uncharacterized protein</fullName>
    </submittedName>
</protein>
<feature type="compositionally biased region" description="Basic and acidic residues" evidence="1">
    <location>
        <begin position="51"/>
        <end position="62"/>
    </location>
</feature>
<feature type="compositionally biased region" description="Low complexity" evidence="1">
    <location>
        <begin position="123"/>
        <end position="135"/>
    </location>
</feature>
<feature type="compositionally biased region" description="Basic and acidic residues" evidence="1">
    <location>
        <begin position="345"/>
        <end position="374"/>
    </location>
</feature>
<comment type="caution">
    <text evidence="2">The sequence shown here is derived from an EMBL/GenBank/DDBJ whole genome shotgun (WGS) entry which is preliminary data.</text>
</comment>
<evidence type="ECO:0000313" key="3">
    <source>
        <dbReference type="Proteomes" id="UP000606974"/>
    </source>
</evidence>
<feature type="compositionally biased region" description="Basic and acidic residues" evidence="1">
    <location>
        <begin position="11"/>
        <end position="20"/>
    </location>
</feature>
<feature type="region of interest" description="Disordered" evidence="1">
    <location>
        <begin position="275"/>
        <end position="502"/>
    </location>
</feature>
<dbReference type="AlphaFoldDB" id="A0A8H7E365"/>
<dbReference type="Proteomes" id="UP000606974">
    <property type="component" value="Unassembled WGS sequence"/>
</dbReference>
<evidence type="ECO:0000256" key="1">
    <source>
        <dbReference type="SAM" id="MobiDB-lite"/>
    </source>
</evidence>
<gene>
    <name evidence="2" type="ORF">GJ744_008716</name>
</gene>
<name>A0A8H7E365_9EURO</name>
<dbReference type="OrthoDB" id="4146887at2759"/>
<keyword evidence="3" id="KW-1185">Reference proteome</keyword>
<proteinExistence type="predicted"/>
<sequence length="502" mass="55838">MPRRYAPNGYDDPRSGDRRGPGLPRDGPGSGDIHDQQSTRRSTEQLSSGDPQERRYLDEFRNYPDPGNAEDRAEIRVARRPRGLRGPREPRYGMELPSIRDDTHTENSRPHERFNLQGARDPIQIAASANIQNASEGGGDRAQARYHQDTRRPGSEMDDAGCLSQNREDWDGRDLENKQEYQRSERSSTWNDMVEQAPIHRGSSRDPRLSSAHTRMATYFLASEGISPEIIQADLGKHLGREATFRPGTNREGIPGYLIRAGRPLTQNMISELMVNSKRSPDESLRRRGVPGQTNQVYRPDLVAGQEGLESTSRFPPSPHSPHSPDDVGSSRRRSSTAEYGGGRDLFDRPERFEYRSRGPSRGLRDQPHIRSSEVRGSSVSQSSSYDSPWGGSGATRRSSRSSYSTTPSSVQSILDDQERETGHGLTQYAPRRGSIAHYTGASQASISADQSYIDPRTGARVTMPARRATRERPAPSPAMQPDDDPPGWDDTPNFRGFAGGS</sequence>
<accession>A0A8H7E365</accession>
<evidence type="ECO:0000313" key="2">
    <source>
        <dbReference type="EMBL" id="KAF7508839.1"/>
    </source>
</evidence>
<feature type="compositionally biased region" description="Basic and acidic residues" evidence="1">
    <location>
        <begin position="166"/>
        <end position="186"/>
    </location>
</feature>
<organism evidence="2 3">
    <name type="scientific">Endocarpon pusillum</name>
    <dbReference type="NCBI Taxonomy" id="364733"/>
    <lineage>
        <taxon>Eukaryota</taxon>
        <taxon>Fungi</taxon>
        <taxon>Dikarya</taxon>
        <taxon>Ascomycota</taxon>
        <taxon>Pezizomycotina</taxon>
        <taxon>Eurotiomycetes</taxon>
        <taxon>Chaetothyriomycetidae</taxon>
        <taxon>Verrucariales</taxon>
        <taxon>Verrucariaceae</taxon>
        <taxon>Endocarpon</taxon>
    </lineage>
</organism>
<dbReference type="EMBL" id="JAACFV010000049">
    <property type="protein sequence ID" value="KAF7508839.1"/>
    <property type="molecule type" value="Genomic_DNA"/>
</dbReference>
<feature type="compositionally biased region" description="Polar residues" evidence="1">
    <location>
        <begin position="441"/>
        <end position="451"/>
    </location>
</feature>